<dbReference type="GO" id="GO:0140662">
    <property type="term" value="F:ATP-dependent protein folding chaperone"/>
    <property type="evidence" value="ECO:0007669"/>
    <property type="project" value="InterPro"/>
</dbReference>
<evidence type="ECO:0000313" key="8">
    <source>
        <dbReference type="Proteomes" id="UP000053961"/>
    </source>
</evidence>
<dbReference type="InterPro" id="IPR002423">
    <property type="entry name" value="Cpn60/GroEL/TCP-1"/>
</dbReference>
<dbReference type="InterPro" id="IPR054827">
    <property type="entry name" value="thermosome_alpha"/>
</dbReference>
<dbReference type="EMBL" id="LGHB01000001">
    <property type="protein sequence ID" value="KUK97674.1"/>
    <property type="molecule type" value="Genomic_DNA"/>
</dbReference>
<dbReference type="PROSITE" id="PS00750">
    <property type="entry name" value="TCP1_1"/>
    <property type="match status" value="1"/>
</dbReference>
<dbReference type="SUPFAM" id="SSF52029">
    <property type="entry name" value="GroEL apical domain-like"/>
    <property type="match status" value="1"/>
</dbReference>
<dbReference type="NCBIfam" id="NF041083">
    <property type="entry name" value="thermosome_beta"/>
    <property type="match status" value="1"/>
</dbReference>
<dbReference type="PATRIC" id="fig|301375.6.peg.1095"/>
<reference evidence="7" key="1">
    <citation type="journal article" date="2015" name="MBio">
        <title>Genome-resolved metagenomic analysis reveals roles for candidate phyla and other microbial community members in biogeochemical transformations in oil reservoirs.</title>
        <authorList>
            <person name="Hu P."/>
            <person name="Tom L."/>
            <person name="Singh A."/>
            <person name="Thomas B.C."/>
            <person name="Baker B.J."/>
            <person name="Piceno Y.M."/>
            <person name="Andersen G.L."/>
            <person name="Banfield J.F."/>
        </authorList>
    </citation>
    <scope>NUCLEOTIDE SEQUENCE [LARGE SCALE GENOMIC DNA]</scope>
    <source>
        <strain evidence="7">56_747</strain>
    </source>
</reference>
<dbReference type="Proteomes" id="UP000057043">
    <property type="component" value="Unassembled WGS sequence"/>
</dbReference>
<dbReference type="GO" id="GO:0051082">
    <property type="term" value="F:unfolded protein binding"/>
    <property type="evidence" value="ECO:0007669"/>
    <property type="project" value="InterPro"/>
</dbReference>
<evidence type="ECO:0000313" key="9">
    <source>
        <dbReference type="Proteomes" id="UP000057043"/>
    </source>
</evidence>
<dbReference type="NCBIfam" id="TIGR02339">
    <property type="entry name" value="thermosome_arch"/>
    <property type="match status" value="1"/>
</dbReference>
<dbReference type="AlphaFoldDB" id="A0A124FM79"/>
<protein>
    <submittedName>
        <fullName evidence="6">Thermosome subunit gamma</fullName>
    </submittedName>
</protein>
<evidence type="ECO:0000256" key="1">
    <source>
        <dbReference type="ARBA" id="ARBA00008020"/>
    </source>
</evidence>
<dbReference type="PRINTS" id="PR00304">
    <property type="entry name" value="TCOMPLEXTCP1"/>
</dbReference>
<evidence type="ECO:0000313" key="6">
    <source>
        <dbReference type="EMBL" id="KUK43931.1"/>
    </source>
</evidence>
<evidence type="ECO:0000256" key="2">
    <source>
        <dbReference type="ARBA" id="ARBA00022741"/>
    </source>
</evidence>
<evidence type="ECO:0000256" key="3">
    <source>
        <dbReference type="ARBA" id="ARBA00022840"/>
    </source>
</evidence>
<dbReference type="InterPro" id="IPR017998">
    <property type="entry name" value="Chaperone_TCP-1"/>
</dbReference>
<dbReference type="SUPFAM" id="SSF48592">
    <property type="entry name" value="GroEL equatorial domain-like"/>
    <property type="match status" value="1"/>
</dbReference>
<dbReference type="GO" id="GO:0005524">
    <property type="term" value="F:ATP binding"/>
    <property type="evidence" value="ECO:0007669"/>
    <property type="project" value="UniProtKB-KW"/>
</dbReference>
<dbReference type="GO" id="GO:0016887">
    <property type="term" value="F:ATP hydrolysis activity"/>
    <property type="evidence" value="ECO:0007669"/>
    <property type="project" value="InterPro"/>
</dbReference>
<keyword evidence="4 5" id="KW-0143">Chaperone</keyword>
<accession>A0A124FM79</accession>
<dbReference type="PANTHER" id="PTHR11353">
    <property type="entry name" value="CHAPERONIN"/>
    <property type="match status" value="1"/>
</dbReference>
<dbReference type="EMBL" id="LGFT01000041">
    <property type="protein sequence ID" value="KUK43931.1"/>
    <property type="molecule type" value="Genomic_DNA"/>
</dbReference>
<comment type="caution">
    <text evidence="6">The sequence shown here is derived from an EMBL/GenBank/DDBJ whole genome shotgun (WGS) entry which is preliminary data.</text>
</comment>
<evidence type="ECO:0000256" key="4">
    <source>
        <dbReference type="ARBA" id="ARBA00023186"/>
    </source>
</evidence>
<dbReference type="InterPro" id="IPR027409">
    <property type="entry name" value="GroEL-like_apical_dom_sf"/>
</dbReference>
<comment type="similarity">
    <text evidence="1 5">Belongs to the TCP-1 chaperonin family.</text>
</comment>
<dbReference type="InterPro" id="IPR027413">
    <property type="entry name" value="GROEL-like_equatorial_sf"/>
</dbReference>
<dbReference type="InterPro" id="IPR027410">
    <property type="entry name" value="TCP-1-like_intermed_sf"/>
</dbReference>
<dbReference type="InterPro" id="IPR012714">
    <property type="entry name" value="Thermosome_arc"/>
</dbReference>
<dbReference type="Gene3D" id="1.10.560.10">
    <property type="entry name" value="GroEL-like equatorial domain"/>
    <property type="match status" value="1"/>
</dbReference>
<dbReference type="Proteomes" id="UP000053961">
    <property type="component" value="Unassembled WGS sequence"/>
</dbReference>
<gene>
    <name evidence="6" type="ORF">XD72_1698</name>
    <name evidence="7" type="ORF">XE07_0088</name>
</gene>
<dbReference type="InterPro" id="IPR053374">
    <property type="entry name" value="TCP-1_chaperonin"/>
</dbReference>
<dbReference type="InterPro" id="IPR002194">
    <property type="entry name" value="Chaperonin_TCP-1_CS"/>
</dbReference>
<keyword evidence="2 5" id="KW-0547">Nucleotide-binding</keyword>
<organism evidence="6 9">
    <name type="scientific">Methanothrix harundinacea</name>
    <dbReference type="NCBI Taxonomy" id="301375"/>
    <lineage>
        <taxon>Archaea</taxon>
        <taxon>Methanobacteriati</taxon>
        <taxon>Methanobacteriota</taxon>
        <taxon>Stenosarchaea group</taxon>
        <taxon>Methanomicrobia</taxon>
        <taxon>Methanotrichales</taxon>
        <taxon>Methanotrichaceae</taxon>
        <taxon>Methanothrix</taxon>
    </lineage>
</organism>
<dbReference type="Gene3D" id="3.50.7.10">
    <property type="entry name" value="GroEL"/>
    <property type="match status" value="1"/>
</dbReference>
<dbReference type="SUPFAM" id="SSF54849">
    <property type="entry name" value="GroEL-intermediate domain like"/>
    <property type="match status" value="1"/>
</dbReference>
<name>A0A124FM79_9EURY</name>
<dbReference type="Pfam" id="PF00118">
    <property type="entry name" value="Cpn60_TCP1"/>
    <property type="match status" value="1"/>
</dbReference>
<dbReference type="Gene3D" id="3.30.260.10">
    <property type="entry name" value="TCP-1-like chaperonin intermediate domain"/>
    <property type="match status" value="1"/>
</dbReference>
<dbReference type="CDD" id="cd03343">
    <property type="entry name" value="cpn60"/>
    <property type="match status" value="1"/>
</dbReference>
<proteinExistence type="inferred from homology"/>
<keyword evidence="3 5" id="KW-0067">ATP-binding</keyword>
<dbReference type="PROSITE" id="PS00751">
    <property type="entry name" value="TCP1_2"/>
    <property type="match status" value="1"/>
</dbReference>
<evidence type="ECO:0000313" key="7">
    <source>
        <dbReference type="EMBL" id="KUK97674.1"/>
    </source>
</evidence>
<evidence type="ECO:0000256" key="5">
    <source>
        <dbReference type="RuleBase" id="RU004187"/>
    </source>
</evidence>
<dbReference type="NCBIfam" id="NF041082">
    <property type="entry name" value="thermosome_alpha"/>
    <property type="match status" value="1"/>
</dbReference>
<sequence>MAGLGGQPILILREGARRERGKEAMSNNIMAARAVAKAVRSTLGPRGMDKLLVDTIGDVTITNDGVTILREMEVEHPAAKMLVEAAKAQNDVVGDGTTTVAILTGELLKRAEELMDEGVHPTIIVQGYRMAADKAIKVLEEMAKKVSTEDRDLLEKIALTAMAGKLAGAPDVKIAKDVVDMVLAVTEETDDGKKVVSLKNVIVEKKTGESMDDTELFQGIIIDKERVHSNMPKKVKGAKIAILGTPIEARDTETKAEISITSSDQFKIFANQEKEAIQKVADKVIATGANVVFCQKGIDDLAQSYLAKAGIMAFRRIRKTDLKKLARASGGNIVTNLDEMTQADLGHADLVEEKKVSGAHMTFVTGLAKEGTVSLLLRGGTQQVVDSLERALDDALHAVAAAVEDETLVAGGGAPEVELYLKLREYSTNFKGREQLAVEKFAEAMAEIPKALAENAGFDAITKLTDMKSSHEAGMKTGGLNTLEGKVVDMWAIGVVEPLRVKTQAIKSATDAANLILRIDDVIASKRTEQPPAGAGAGMGGMPGGGMCGMPAGMGGMGGMGMPPGMM</sequence>
<reference evidence="8 9" key="2">
    <citation type="journal article" date="2015" name="MBio">
        <title>Genome-Resolved Metagenomic Analysis Reveals Roles for Candidate Phyla and Other Microbial Community Members in Biogeochemical Transformations in Oil Reservoirs.</title>
        <authorList>
            <person name="Hu P."/>
            <person name="Tom L."/>
            <person name="Singh A."/>
            <person name="Thomas B.C."/>
            <person name="Baker B.J."/>
            <person name="Piceno Y.M."/>
            <person name="Andersen G.L."/>
            <person name="Banfield J.F."/>
        </authorList>
    </citation>
    <scope>NUCLEOTIDE SEQUENCE [LARGE SCALE GENOMIC DNA]</scope>
    <source>
        <strain evidence="6">57_489</strain>
    </source>
</reference>